<evidence type="ECO:0000313" key="2">
    <source>
        <dbReference type="Proteomes" id="UP000011728"/>
    </source>
</evidence>
<dbReference type="AlphaFoldDB" id="M1M1Z8"/>
<geneLocation type="plasmid" evidence="1 2">
    <name>Csp_135p</name>
</geneLocation>
<proteinExistence type="predicted"/>
<keyword evidence="2" id="KW-1185">Reference proteome</keyword>
<sequence length="88" mass="10513">MKDYFKSAVAYYFKYLVGEGYNDPVQVIIYDFLETIKITKEQQDFMINSFDINKKDIFNLLILIEKMKSDKKIDEESLDLIADYIKHL</sequence>
<accession>M1M1Z8</accession>
<reference evidence="1 2" key="1">
    <citation type="submission" date="2013-02" db="EMBL/GenBank/DDBJ databases">
        <title>Genome sequence of Clostridium saccharoperbutylacetonicum N1-4(HMT).</title>
        <authorList>
            <person name="Poehlein A."/>
            <person name="Daniel R."/>
        </authorList>
    </citation>
    <scope>NUCLEOTIDE SEQUENCE [LARGE SCALE GENOMIC DNA]</scope>
    <source>
        <strain evidence="2">N1-4(HMT)</strain>
        <plasmid evidence="2">Plasmid Csp_135p</plasmid>
    </source>
</reference>
<dbReference type="HOGENOM" id="CLU_2463668_0_0_9"/>
<dbReference type="RefSeq" id="WP_015395952.1">
    <property type="nucleotide sequence ID" value="NC_020292.1"/>
</dbReference>
<organism evidence="1 2">
    <name type="scientific">Clostridium saccharoperbutylacetonicum N1-4(HMT)</name>
    <dbReference type="NCBI Taxonomy" id="931276"/>
    <lineage>
        <taxon>Bacteria</taxon>
        <taxon>Bacillati</taxon>
        <taxon>Bacillota</taxon>
        <taxon>Clostridia</taxon>
        <taxon>Eubacteriales</taxon>
        <taxon>Clostridiaceae</taxon>
        <taxon>Clostridium</taxon>
    </lineage>
</organism>
<dbReference type="PATRIC" id="fig|931276.5.peg.5971"/>
<keyword evidence="1" id="KW-0614">Plasmid</keyword>
<dbReference type="KEGG" id="csr:Cspa_135p00850"/>
<name>M1M1Z8_9CLOT</name>
<gene>
    <name evidence="1" type="ORF">Cspa_135p00850</name>
</gene>
<protein>
    <submittedName>
        <fullName evidence="1">Uncharacterized protein</fullName>
    </submittedName>
</protein>
<dbReference type="Proteomes" id="UP000011728">
    <property type="component" value="Plasmid Csp_135p"/>
</dbReference>
<evidence type="ECO:0000313" key="1">
    <source>
        <dbReference type="EMBL" id="AGF59645.1"/>
    </source>
</evidence>
<dbReference type="EMBL" id="CP004122">
    <property type="protein sequence ID" value="AGF59645.1"/>
    <property type="molecule type" value="Genomic_DNA"/>
</dbReference>